<feature type="region of interest" description="Disordered" evidence="3">
    <location>
        <begin position="1"/>
        <end position="25"/>
    </location>
</feature>
<dbReference type="InterPro" id="IPR000637">
    <property type="entry name" value="HMGI/Y_DNA-bd_CS"/>
</dbReference>
<accession>A0A9P3PPA5</accession>
<dbReference type="GO" id="GO:0006355">
    <property type="term" value="P:regulation of DNA-templated transcription"/>
    <property type="evidence" value="ECO:0007669"/>
    <property type="project" value="InterPro"/>
</dbReference>
<dbReference type="EMBL" id="BRPK01000006">
    <property type="protein sequence ID" value="GLB38926.1"/>
    <property type="molecule type" value="Genomic_DNA"/>
</dbReference>
<dbReference type="GO" id="GO:0005634">
    <property type="term" value="C:nucleus"/>
    <property type="evidence" value="ECO:0007669"/>
    <property type="project" value="UniProtKB-SubCell"/>
</dbReference>
<feature type="region of interest" description="Disordered" evidence="3">
    <location>
        <begin position="64"/>
        <end position="249"/>
    </location>
</feature>
<feature type="compositionally biased region" description="Low complexity" evidence="3">
    <location>
        <begin position="109"/>
        <end position="122"/>
    </location>
</feature>
<comment type="subcellular location">
    <subcellularLocation>
        <location evidence="1">Nucleus</location>
    </subcellularLocation>
</comment>
<feature type="compositionally biased region" description="Basic residues" evidence="3">
    <location>
        <begin position="171"/>
        <end position="181"/>
    </location>
</feature>
<protein>
    <submittedName>
        <fullName evidence="4">Uncharacterized protein</fullName>
    </submittedName>
</protein>
<dbReference type="GO" id="GO:0003677">
    <property type="term" value="F:DNA binding"/>
    <property type="evidence" value="ECO:0007669"/>
    <property type="project" value="InterPro"/>
</dbReference>
<proteinExistence type="predicted"/>
<evidence type="ECO:0000313" key="4">
    <source>
        <dbReference type="EMBL" id="GLB38926.1"/>
    </source>
</evidence>
<sequence>MAGKNTDERDAVASNLQNGQPTGTVAEIRNATKLQIELDGKLVYKDVNDLTSAEQANDIVQRAIELTALENPTEEPGPSGQAENGKERSAQAEAGEAARETTNGETATKRASQKQTAAAATTGEKREREGEAEGEATGTVTAGATEQEVAEKQVEKRTKKGRITKAETIGKKPRGRPRKASVAKNVEGEPVEVDANAGQAGEGELEEVDQASKKAGPGRPRKSDTASAPAQPMPVNGNAPAANTRSKNE</sequence>
<evidence type="ECO:0000256" key="1">
    <source>
        <dbReference type="ARBA" id="ARBA00004123"/>
    </source>
</evidence>
<evidence type="ECO:0000313" key="5">
    <source>
        <dbReference type="Proteomes" id="UP001063166"/>
    </source>
</evidence>
<dbReference type="PROSITE" id="PS00354">
    <property type="entry name" value="HMGI_Y"/>
    <property type="match status" value="1"/>
</dbReference>
<evidence type="ECO:0000256" key="3">
    <source>
        <dbReference type="SAM" id="MobiDB-lite"/>
    </source>
</evidence>
<dbReference type="AlphaFoldDB" id="A0A9P3PPA5"/>
<dbReference type="Proteomes" id="UP001063166">
    <property type="component" value="Unassembled WGS sequence"/>
</dbReference>
<reference evidence="4" key="1">
    <citation type="submission" date="2022-07" db="EMBL/GenBank/DDBJ databases">
        <title>The genome of Lyophyllum shimeji provides insight into the initial evolution of ectomycorrhizal fungal genome.</title>
        <authorList>
            <person name="Kobayashi Y."/>
            <person name="Shibata T."/>
            <person name="Hirakawa H."/>
            <person name="Shigenobu S."/>
            <person name="Nishiyama T."/>
            <person name="Yamada A."/>
            <person name="Hasebe M."/>
            <person name="Kawaguchi M."/>
        </authorList>
    </citation>
    <scope>NUCLEOTIDE SEQUENCE</scope>
    <source>
        <strain evidence="4">AT787</strain>
    </source>
</reference>
<dbReference type="InterPro" id="IPR017956">
    <property type="entry name" value="AT_hook_DNA-bd_motif"/>
</dbReference>
<dbReference type="OrthoDB" id="2131339at2759"/>
<evidence type="ECO:0000256" key="2">
    <source>
        <dbReference type="ARBA" id="ARBA00023242"/>
    </source>
</evidence>
<keyword evidence="5" id="KW-1185">Reference proteome</keyword>
<feature type="compositionally biased region" description="Low complexity" evidence="3">
    <location>
        <begin position="135"/>
        <end position="146"/>
    </location>
</feature>
<name>A0A9P3PPA5_LYOSH</name>
<organism evidence="4 5">
    <name type="scientific">Lyophyllum shimeji</name>
    <name type="common">Hon-shimeji</name>
    <name type="synonym">Tricholoma shimeji</name>
    <dbReference type="NCBI Taxonomy" id="47721"/>
    <lineage>
        <taxon>Eukaryota</taxon>
        <taxon>Fungi</taxon>
        <taxon>Dikarya</taxon>
        <taxon>Basidiomycota</taxon>
        <taxon>Agaricomycotina</taxon>
        <taxon>Agaricomycetes</taxon>
        <taxon>Agaricomycetidae</taxon>
        <taxon>Agaricales</taxon>
        <taxon>Tricholomatineae</taxon>
        <taxon>Lyophyllaceae</taxon>
        <taxon>Lyophyllum</taxon>
    </lineage>
</organism>
<comment type="caution">
    <text evidence="4">The sequence shown here is derived from an EMBL/GenBank/DDBJ whole genome shotgun (WGS) entry which is preliminary data.</text>
</comment>
<feature type="compositionally biased region" description="Basic and acidic residues" evidence="3">
    <location>
        <begin position="1"/>
        <end position="11"/>
    </location>
</feature>
<keyword evidence="2" id="KW-0539">Nucleus</keyword>
<dbReference type="Pfam" id="PF02178">
    <property type="entry name" value="AT_hook"/>
    <property type="match status" value="2"/>
</dbReference>
<feature type="compositionally biased region" description="Polar residues" evidence="3">
    <location>
        <begin position="14"/>
        <end position="23"/>
    </location>
</feature>
<gene>
    <name evidence="4" type="ORF">LshimejAT787_0600880</name>
</gene>